<gene>
    <name evidence="1" type="ORF">WKI47_20585</name>
</gene>
<protein>
    <submittedName>
        <fullName evidence="1">Uncharacterized protein</fullName>
    </submittedName>
</protein>
<accession>A0ACC6PHB6</accession>
<name>A0ACC6PHB6_9BACL</name>
<dbReference type="Proteomes" id="UP001380953">
    <property type="component" value="Unassembled WGS sequence"/>
</dbReference>
<dbReference type="EMBL" id="JBBKAR010000053">
    <property type="protein sequence ID" value="MEJ8306308.1"/>
    <property type="molecule type" value="Genomic_DNA"/>
</dbReference>
<sequence length="103" mass="12156">MSVDDYLDLYNYAKSIGDTEWQASLTAALTELLSTPSLSAEETKLAALWERFDRINEELKTLFLNMRTQSSSAYVGRWEERIWELKMERIVVSQHIRFRHVRV</sequence>
<keyword evidence="2" id="KW-1185">Reference proteome</keyword>
<proteinExistence type="predicted"/>
<reference evidence="1" key="1">
    <citation type="submission" date="2024-03" db="EMBL/GenBank/DDBJ databases">
        <title>Whole genome sequecning of epiphytes from Marcgravia umbellata leaves.</title>
        <authorList>
            <person name="Kumar G."/>
            <person name="Savka M.A."/>
        </authorList>
    </citation>
    <scope>NUCLEOTIDE SEQUENCE</scope>
    <source>
        <strain evidence="1">RIT_BL5</strain>
    </source>
</reference>
<comment type="caution">
    <text evidence="1">The sequence shown here is derived from an EMBL/GenBank/DDBJ whole genome shotgun (WGS) entry which is preliminary data.</text>
</comment>
<organism evidence="1 2">
    <name type="scientific">Saccharibacillus sacchari</name>
    <dbReference type="NCBI Taxonomy" id="456493"/>
    <lineage>
        <taxon>Bacteria</taxon>
        <taxon>Bacillati</taxon>
        <taxon>Bacillota</taxon>
        <taxon>Bacilli</taxon>
        <taxon>Bacillales</taxon>
        <taxon>Paenibacillaceae</taxon>
        <taxon>Saccharibacillus</taxon>
    </lineage>
</organism>
<evidence type="ECO:0000313" key="2">
    <source>
        <dbReference type="Proteomes" id="UP001380953"/>
    </source>
</evidence>
<evidence type="ECO:0000313" key="1">
    <source>
        <dbReference type="EMBL" id="MEJ8306308.1"/>
    </source>
</evidence>